<sequence length="130" mass="14286">MKKFFKTRNITFTISILMNIGMAGILGIRAFNEPTQKRGILTKNVKVGVFTGEDVLFELPKGLTVEDASPRGLAAIGMFEPERFSIVVTSDFADLVNYDADSSELQLFGNIYSADYPPNAETEITGGNNR</sequence>
<accession>A0A239MC26</accession>
<name>A0A239MC26_EKHLU</name>
<reference evidence="2 3" key="1">
    <citation type="submission" date="2017-06" db="EMBL/GenBank/DDBJ databases">
        <authorList>
            <person name="Kim H.J."/>
            <person name="Triplett B.A."/>
        </authorList>
    </citation>
    <scope>NUCLEOTIDE SEQUENCE [LARGE SCALE GENOMIC DNA]</scope>
    <source>
        <strain evidence="2 3">DSM 19307</strain>
    </source>
</reference>
<dbReference type="RefSeq" id="WP_144017496.1">
    <property type="nucleotide sequence ID" value="NZ_FZPD01000010.1"/>
</dbReference>
<dbReference type="Proteomes" id="UP000198393">
    <property type="component" value="Unassembled WGS sequence"/>
</dbReference>
<organism evidence="2 3">
    <name type="scientific">Ekhidna lutea</name>
    <dbReference type="NCBI Taxonomy" id="447679"/>
    <lineage>
        <taxon>Bacteria</taxon>
        <taxon>Pseudomonadati</taxon>
        <taxon>Bacteroidota</taxon>
        <taxon>Cytophagia</taxon>
        <taxon>Cytophagales</taxon>
        <taxon>Reichenbachiellaceae</taxon>
        <taxon>Ekhidna</taxon>
    </lineage>
</organism>
<dbReference type="EMBL" id="FZPD01000010">
    <property type="protein sequence ID" value="SNT40557.1"/>
    <property type="molecule type" value="Genomic_DNA"/>
</dbReference>
<dbReference type="AlphaFoldDB" id="A0A239MC26"/>
<proteinExistence type="predicted"/>
<dbReference type="OrthoDB" id="1446488at2"/>
<evidence type="ECO:0000313" key="3">
    <source>
        <dbReference type="Proteomes" id="UP000198393"/>
    </source>
</evidence>
<keyword evidence="1" id="KW-1133">Transmembrane helix</keyword>
<feature type="transmembrane region" description="Helical" evidence="1">
    <location>
        <begin position="12"/>
        <end position="31"/>
    </location>
</feature>
<keyword evidence="1" id="KW-0812">Transmembrane</keyword>
<evidence type="ECO:0000256" key="1">
    <source>
        <dbReference type="SAM" id="Phobius"/>
    </source>
</evidence>
<protein>
    <submittedName>
        <fullName evidence="2">Uncharacterized protein</fullName>
    </submittedName>
</protein>
<gene>
    <name evidence="2" type="ORF">SAMN05421640_0002</name>
</gene>
<keyword evidence="3" id="KW-1185">Reference proteome</keyword>
<evidence type="ECO:0000313" key="2">
    <source>
        <dbReference type="EMBL" id="SNT40557.1"/>
    </source>
</evidence>
<keyword evidence="1" id="KW-0472">Membrane</keyword>